<sequence length="297" mass="34609">MQRHIPLGYCVAQGKAQIDPETCQVVQAIYQAYDNGASCNAIAKDLTAKGIRTENQKAVWHCCMVGKILENQKYLGDGFYPQMIEKALFQRVQNRRKERAEKLGKTNTLNGHNNRTLWNELLICGQCGGVYWQCVDKQQQKWWKCKKDAHKKGMGCENLSLTQVQMEDGFLRILREVMEHPSCLIQRKSIRESNQSLLEIRLTKEIQNLLMSPCCDTKRLKELAYERAVEQYQHTVFDDSDFQTEKLLYLLNHTPVPTKFDSHLLAETMKKVVVAKEGYLEFHFKNGYQRKIWIKEE</sequence>
<gene>
    <name evidence="2" type="ORF">H9X83_04665</name>
</gene>
<dbReference type="InterPro" id="IPR011109">
    <property type="entry name" value="DNA_bind_recombinase_dom"/>
</dbReference>
<dbReference type="InterPro" id="IPR038109">
    <property type="entry name" value="DNA_bind_recomb_sf"/>
</dbReference>
<keyword evidence="3" id="KW-1185">Reference proteome</keyword>
<organism evidence="2 3">
    <name type="scientific">Anaerotignum lactatifermentans</name>
    <dbReference type="NCBI Taxonomy" id="160404"/>
    <lineage>
        <taxon>Bacteria</taxon>
        <taxon>Bacillati</taxon>
        <taxon>Bacillota</taxon>
        <taxon>Clostridia</taxon>
        <taxon>Lachnospirales</taxon>
        <taxon>Anaerotignaceae</taxon>
        <taxon>Anaerotignum</taxon>
    </lineage>
</organism>
<dbReference type="Gene3D" id="3.90.1750.20">
    <property type="entry name" value="Putative Large Serine Recombinase, Chain B, Domain 2"/>
    <property type="match status" value="1"/>
</dbReference>
<dbReference type="PANTHER" id="PTHR30461:SF24">
    <property type="entry name" value="SITE-SPECIFIC INTEGRASE_RESOLVASE-RELATED"/>
    <property type="match status" value="1"/>
</dbReference>
<evidence type="ECO:0000313" key="3">
    <source>
        <dbReference type="Proteomes" id="UP000729290"/>
    </source>
</evidence>
<dbReference type="InterPro" id="IPR050639">
    <property type="entry name" value="SSR_resolvase"/>
</dbReference>
<evidence type="ECO:0000259" key="1">
    <source>
        <dbReference type="PROSITE" id="PS51737"/>
    </source>
</evidence>
<dbReference type="PANTHER" id="PTHR30461">
    <property type="entry name" value="DNA-INVERTASE FROM LAMBDOID PROPHAGE"/>
    <property type="match status" value="1"/>
</dbReference>
<dbReference type="PROSITE" id="PS51737">
    <property type="entry name" value="RECOMBINASE_DNA_BIND"/>
    <property type="match status" value="1"/>
</dbReference>
<name>A0ABS2G7I9_9FIRM</name>
<feature type="domain" description="Recombinase" evidence="1">
    <location>
        <begin position="6"/>
        <end position="102"/>
    </location>
</feature>
<reference evidence="2 3" key="1">
    <citation type="journal article" date="2021" name="Sci. Rep.">
        <title>The distribution of antibiotic resistance genes in chicken gut microbiota commensals.</title>
        <authorList>
            <person name="Juricova H."/>
            <person name="Matiasovicova J."/>
            <person name="Kubasova T."/>
            <person name="Cejkova D."/>
            <person name="Rychlik I."/>
        </authorList>
    </citation>
    <scope>NUCLEOTIDE SEQUENCE [LARGE SCALE GENOMIC DNA]</scope>
    <source>
        <strain evidence="2 3">An431b</strain>
    </source>
</reference>
<dbReference type="RefSeq" id="WP_205133520.1">
    <property type="nucleotide sequence ID" value="NZ_JACSNT010000006.1"/>
</dbReference>
<evidence type="ECO:0000313" key="2">
    <source>
        <dbReference type="EMBL" id="MBM6877446.1"/>
    </source>
</evidence>
<accession>A0ABS2G7I9</accession>
<protein>
    <submittedName>
        <fullName evidence="2">Recombinase family protein</fullName>
    </submittedName>
</protein>
<proteinExistence type="predicted"/>
<comment type="caution">
    <text evidence="2">The sequence shown here is derived from an EMBL/GenBank/DDBJ whole genome shotgun (WGS) entry which is preliminary data.</text>
</comment>
<dbReference type="Proteomes" id="UP000729290">
    <property type="component" value="Unassembled WGS sequence"/>
</dbReference>
<dbReference type="EMBL" id="JACSNV010000005">
    <property type="protein sequence ID" value="MBM6877446.1"/>
    <property type="molecule type" value="Genomic_DNA"/>
</dbReference>
<dbReference type="Pfam" id="PF07508">
    <property type="entry name" value="Recombinase"/>
    <property type="match status" value="1"/>
</dbReference>